<sequence>MSSNNLSPDAGKPLSQQTTRIMLVDDQPARAALLEQALSDIGCTVVACLETAQGLMKRVEEHQPDVIFIDIDSPDRDMLEHMTVLNQHNPKPVIMFSDEDDTLTIEKAMRAGVSAYVVDGLQASRIKSIMDVAVARFREFQALRSELEKTRNQLADRRILDEAKALLMKQKYLTEEEAYHAIRKLAMDRSQRMVDVARNIISVMNLLND</sequence>
<feature type="modified residue" description="4-aspartylphosphate" evidence="1">
    <location>
        <position position="70"/>
    </location>
</feature>
<dbReference type="PANTHER" id="PTHR43367:SF1">
    <property type="entry name" value="TWO-COMPONENT RESPONSE REGULATOR-LIKE APRR6-RELATED"/>
    <property type="match status" value="1"/>
</dbReference>
<dbReference type="InterPro" id="IPR005561">
    <property type="entry name" value="ANTAR"/>
</dbReference>
<dbReference type="PROSITE" id="PS50110">
    <property type="entry name" value="RESPONSE_REGULATORY"/>
    <property type="match status" value="1"/>
</dbReference>
<proteinExistence type="predicted"/>
<dbReference type="PANTHER" id="PTHR43367">
    <property type="match status" value="1"/>
</dbReference>
<feature type="domain" description="Response regulatory" evidence="2">
    <location>
        <begin position="20"/>
        <end position="134"/>
    </location>
</feature>
<dbReference type="Proteomes" id="UP001595722">
    <property type="component" value="Unassembled WGS sequence"/>
</dbReference>
<comment type="caution">
    <text evidence="4">The sequence shown here is derived from an EMBL/GenBank/DDBJ whole genome shotgun (WGS) entry which is preliminary data.</text>
</comment>
<dbReference type="Pfam" id="PF03861">
    <property type="entry name" value="ANTAR"/>
    <property type="match status" value="1"/>
</dbReference>
<dbReference type="PROSITE" id="PS50921">
    <property type="entry name" value="ANTAR"/>
    <property type="match status" value="1"/>
</dbReference>
<keyword evidence="1" id="KW-0597">Phosphoprotein</keyword>
<dbReference type="Gene3D" id="1.10.10.10">
    <property type="entry name" value="Winged helix-like DNA-binding domain superfamily/Winged helix DNA-binding domain"/>
    <property type="match status" value="1"/>
</dbReference>
<dbReference type="InterPro" id="IPR008327">
    <property type="entry name" value="Sig_transdc_resp-reg_antiterm"/>
</dbReference>
<evidence type="ECO:0000313" key="4">
    <source>
        <dbReference type="EMBL" id="MFC3679829.1"/>
    </source>
</evidence>
<keyword evidence="5" id="KW-1185">Reference proteome</keyword>
<organism evidence="4 5">
    <name type="scientific">Bacterioplanoides pacificum</name>
    <dbReference type="NCBI Taxonomy" id="1171596"/>
    <lineage>
        <taxon>Bacteria</taxon>
        <taxon>Pseudomonadati</taxon>
        <taxon>Pseudomonadota</taxon>
        <taxon>Gammaproteobacteria</taxon>
        <taxon>Oceanospirillales</taxon>
        <taxon>Oceanospirillaceae</taxon>
        <taxon>Bacterioplanoides</taxon>
    </lineage>
</organism>
<dbReference type="Gene3D" id="3.40.50.2300">
    <property type="match status" value="1"/>
</dbReference>
<evidence type="ECO:0000259" key="3">
    <source>
        <dbReference type="PROSITE" id="PS50921"/>
    </source>
</evidence>
<dbReference type="InterPro" id="IPR001789">
    <property type="entry name" value="Sig_transdc_resp-reg_receiver"/>
</dbReference>
<reference evidence="5" key="1">
    <citation type="journal article" date="2019" name="Int. J. Syst. Evol. Microbiol.">
        <title>The Global Catalogue of Microorganisms (GCM) 10K type strain sequencing project: providing services to taxonomists for standard genome sequencing and annotation.</title>
        <authorList>
            <consortium name="The Broad Institute Genomics Platform"/>
            <consortium name="The Broad Institute Genome Sequencing Center for Infectious Disease"/>
            <person name="Wu L."/>
            <person name="Ma J."/>
        </authorList>
    </citation>
    <scope>NUCLEOTIDE SEQUENCE [LARGE SCALE GENOMIC DNA]</scope>
    <source>
        <strain evidence="5">KCTC 42424</strain>
    </source>
</reference>
<feature type="domain" description="ANTAR" evidence="3">
    <location>
        <begin position="140"/>
        <end position="201"/>
    </location>
</feature>
<dbReference type="Pfam" id="PF00072">
    <property type="entry name" value="Response_reg"/>
    <property type="match status" value="1"/>
</dbReference>
<accession>A0ABV7VQQ2</accession>
<dbReference type="EMBL" id="JBHRYB010000005">
    <property type="protein sequence ID" value="MFC3679829.1"/>
    <property type="molecule type" value="Genomic_DNA"/>
</dbReference>
<evidence type="ECO:0000313" key="5">
    <source>
        <dbReference type="Proteomes" id="UP001595722"/>
    </source>
</evidence>
<dbReference type="InterPro" id="IPR036388">
    <property type="entry name" value="WH-like_DNA-bd_sf"/>
</dbReference>
<evidence type="ECO:0000259" key="2">
    <source>
        <dbReference type="PROSITE" id="PS50110"/>
    </source>
</evidence>
<dbReference type="InterPro" id="IPR011006">
    <property type="entry name" value="CheY-like_superfamily"/>
</dbReference>
<gene>
    <name evidence="4" type="ORF">ACFOMG_06855</name>
</gene>
<dbReference type="PIRSF" id="PIRSF036382">
    <property type="entry name" value="RR_antiterm"/>
    <property type="match status" value="1"/>
</dbReference>
<protein>
    <submittedName>
        <fullName evidence="4">ANTAR domain-containing response regulator</fullName>
    </submittedName>
</protein>
<dbReference type="SMART" id="SM01012">
    <property type="entry name" value="ANTAR"/>
    <property type="match status" value="1"/>
</dbReference>
<name>A0ABV7VQQ2_9GAMM</name>
<dbReference type="RefSeq" id="WP_376865619.1">
    <property type="nucleotide sequence ID" value="NZ_JBHRYB010000005.1"/>
</dbReference>
<dbReference type="SMART" id="SM00448">
    <property type="entry name" value="REC"/>
    <property type="match status" value="1"/>
</dbReference>
<evidence type="ECO:0000256" key="1">
    <source>
        <dbReference type="PROSITE-ProRule" id="PRU00169"/>
    </source>
</evidence>
<dbReference type="CDD" id="cd00156">
    <property type="entry name" value="REC"/>
    <property type="match status" value="1"/>
</dbReference>
<dbReference type="SUPFAM" id="SSF52172">
    <property type="entry name" value="CheY-like"/>
    <property type="match status" value="1"/>
</dbReference>